<accession>A0A3P3Y9S9</accession>
<geneLocation type="mitochondrion" evidence="7"/>
<evidence type="ECO:0008006" key="9">
    <source>
        <dbReference type="Google" id="ProtNLM"/>
    </source>
</evidence>
<dbReference type="InterPro" id="IPR003689">
    <property type="entry name" value="ZIP"/>
</dbReference>
<dbReference type="AlphaFoldDB" id="A0A3P3Y9S9"/>
<dbReference type="Pfam" id="PF02535">
    <property type="entry name" value="Zip"/>
    <property type="match status" value="1"/>
</dbReference>
<evidence type="ECO:0000256" key="2">
    <source>
        <dbReference type="ARBA" id="ARBA00022692"/>
    </source>
</evidence>
<feature type="compositionally biased region" description="Polar residues" evidence="5">
    <location>
        <begin position="150"/>
        <end position="161"/>
    </location>
</feature>
<proteinExistence type="predicted"/>
<name>A0A3P3Y9S9_PLABS</name>
<feature type="transmembrane region" description="Helical" evidence="6">
    <location>
        <begin position="37"/>
        <end position="55"/>
    </location>
</feature>
<reference evidence="7 8" key="1">
    <citation type="submission" date="2018-03" db="EMBL/GenBank/DDBJ databases">
        <authorList>
            <person name="Fogelqvist J."/>
        </authorList>
    </citation>
    <scope>NUCLEOTIDE SEQUENCE [LARGE SCALE GENOMIC DNA]</scope>
</reference>
<keyword evidence="7" id="KW-0496">Mitochondrion</keyword>
<keyword evidence="2 6" id="KW-0812">Transmembrane</keyword>
<feature type="transmembrane region" description="Helical" evidence="6">
    <location>
        <begin position="259"/>
        <end position="282"/>
    </location>
</feature>
<keyword evidence="4 6" id="KW-0472">Membrane</keyword>
<feature type="region of interest" description="Disordered" evidence="5">
    <location>
        <begin position="107"/>
        <end position="180"/>
    </location>
</feature>
<evidence type="ECO:0000256" key="4">
    <source>
        <dbReference type="ARBA" id="ARBA00023136"/>
    </source>
</evidence>
<evidence type="ECO:0000313" key="7">
    <source>
        <dbReference type="EMBL" id="SPQ96750.1"/>
    </source>
</evidence>
<dbReference type="PANTHER" id="PTHR11040">
    <property type="entry name" value="ZINC/IRON TRANSPORTER"/>
    <property type="match status" value="1"/>
</dbReference>
<evidence type="ECO:0000256" key="3">
    <source>
        <dbReference type="ARBA" id="ARBA00022989"/>
    </source>
</evidence>
<feature type="transmembrane region" description="Helical" evidence="6">
    <location>
        <begin position="288"/>
        <end position="306"/>
    </location>
</feature>
<dbReference type="GO" id="GO:0016020">
    <property type="term" value="C:membrane"/>
    <property type="evidence" value="ECO:0007669"/>
    <property type="project" value="UniProtKB-SubCell"/>
</dbReference>
<comment type="subcellular location">
    <subcellularLocation>
        <location evidence="1">Membrane</location>
        <topology evidence="1">Multi-pass membrane protein</topology>
    </subcellularLocation>
</comment>
<evidence type="ECO:0000256" key="6">
    <source>
        <dbReference type="SAM" id="Phobius"/>
    </source>
</evidence>
<gene>
    <name evidence="7" type="ORF">PLBR_LOCUS3965</name>
</gene>
<organism evidence="7 8">
    <name type="scientific">Plasmodiophora brassicae</name>
    <name type="common">Clubroot disease agent</name>
    <dbReference type="NCBI Taxonomy" id="37360"/>
    <lineage>
        <taxon>Eukaryota</taxon>
        <taxon>Sar</taxon>
        <taxon>Rhizaria</taxon>
        <taxon>Endomyxa</taxon>
        <taxon>Phytomyxea</taxon>
        <taxon>Plasmodiophorida</taxon>
        <taxon>Plasmodiophoridae</taxon>
        <taxon>Plasmodiophora</taxon>
    </lineage>
</organism>
<dbReference type="PANTHER" id="PTHR11040:SF205">
    <property type="entry name" value="ZINC TRANSPORTER ZUPT"/>
    <property type="match status" value="1"/>
</dbReference>
<sequence>MLSPVVSRALLLSLGASSTNVIGGAATLFAKKGDYRLLVCTVGISAGVMVYVALMDVMRESEAAFERYHKDRSKAAVTTAWCFFAGMVVVYLTRVAKRRLSKLLRRNDGDATRPAPDANGAAATDNERDRDAGADNASQNDDRAAVRTGSPDNATAPSDSVSVPVDAAPDDAGSRTSEVDEDLEEGITLVSKQTVISTVVALLKLAVYNVPEGFVTCVVAIHEPSMGISVALAVALHNVTEGVCIALPIYFKTGSRCKAFTWGLVKGVVQFSGALIGLGVPPRHISDMFFGLVTAFTSGMLVFTALSEILHKARKHDPNDKCTTSVTVATTDTHLACRDVQLVLVLKRSQGFARALVCFDTAGVIVADDALPFEHACVPVAESRSALLESAANPGFMIRRPHYLPLAYRIGPG</sequence>
<evidence type="ECO:0000256" key="1">
    <source>
        <dbReference type="ARBA" id="ARBA00004141"/>
    </source>
</evidence>
<evidence type="ECO:0000313" key="8">
    <source>
        <dbReference type="Proteomes" id="UP000290189"/>
    </source>
</evidence>
<evidence type="ECO:0000256" key="5">
    <source>
        <dbReference type="SAM" id="MobiDB-lite"/>
    </source>
</evidence>
<feature type="transmembrane region" description="Helical" evidence="6">
    <location>
        <begin position="75"/>
        <end position="96"/>
    </location>
</feature>
<protein>
    <recommendedName>
        <fullName evidence="9">Zinc/iron permease</fullName>
    </recommendedName>
</protein>
<dbReference type="EMBL" id="OVEO01000006">
    <property type="protein sequence ID" value="SPQ96750.1"/>
    <property type="molecule type" value="Genomic_DNA"/>
</dbReference>
<dbReference type="GO" id="GO:0005385">
    <property type="term" value="F:zinc ion transmembrane transporter activity"/>
    <property type="evidence" value="ECO:0007669"/>
    <property type="project" value="TreeGrafter"/>
</dbReference>
<dbReference type="Proteomes" id="UP000290189">
    <property type="component" value="Unassembled WGS sequence"/>
</dbReference>
<keyword evidence="3 6" id="KW-1133">Transmembrane helix</keyword>
<feature type="transmembrane region" description="Helical" evidence="6">
    <location>
        <begin position="6"/>
        <end position="30"/>
    </location>
</feature>